<sequence>MAKNYQQAGRTIEISNSGKEVLKSGSVAMVGTLAAVVIADIPAGRTGDGFAEGVFRFPKKGGLALKAGSAAMVKDGVLTDTGGAVIGVVWADAADGDPDAAVKINMFLPGTSSDG</sequence>
<accession>A0A1B8HDD7</accession>
<evidence type="ECO:0000313" key="1">
    <source>
        <dbReference type="EMBL" id="OBU07089.1"/>
    </source>
</evidence>
<dbReference type="Pfam" id="PF09956">
    <property type="entry name" value="Phage_cement_2"/>
    <property type="match status" value="1"/>
</dbReference>
<dbReference type="EMBL" id="LZEX01000013">
    <property type="protein sequence ID" value="OBU07089.1"/>
    <property type="molecule type" value="Genomic_DNA"/>
</dbReference>
<dbReference type="STRING" id="368603.AYY16_06880"/>
<organism evidence="1 2">
    <name type="scientific">Morganella psychrotolerans</name>
    <dbReference type="NCBI Taxonomy" id="368603"/>
    <lineage>
        <taxon>Bacteria</taxon>
        <taxon>Pseudomonadati</taxon>
        <taxon>Pseudomonadota</taxon>
        <taxon>Gammaproteobacteria</taxon>
        <taxon>Enterobacterales</taxon>
        <taxon>Morganellaceae</taxon>
        <taxon>Morganella</taxon>
    </lineage>
</organism>
<dbReference type="AlphaFoldDB" id="A0A1B8HDD7"/>
<reference evidence="1 2" key="1">
    <citation type="submission" date="2016-06" db="EMBL/GenBank/DDBJ databases">
        <authorList>
            <person name="Kjaerup R.B."/>
            <person name="Dalgaard T.S."/>
            <person name="Juul-Madsen H.R."/>
        </authorList>
    </citation>
    <scope>NUCLEOTIDE SEQUENCE [LARGE SCALE GENOMIC DNA]</scope>
    <source>
        <strain evidence="1 2">GCSL-Mp3</strain>
    </source>
</reference>
<protein>
    <submittedName>
        <fullName evidence="1">Recombinase RecA</fullName>
    </submittedName>
</protein>
<comment type="caution">
    <text evidence="1">The sequence shown here is derived from an EMBL/GenBank/DDBJ whole genome shotgun (WGS) entry which is preliminary data.</text>
</comment>
<dbReference type="Proteomes" id="UP000092247">
    <property type="component" value="Unassembled WGS sequence"/>
</dbReference>
<dbReference type="RefSeq" id="WP_067423669.1">
    <property type="nucleotide sequence ID" value="NZ_LZEX01000013.1"/>
</dbReference>
<evidence type="ECO:0000313" key="2">
    <source>
        <dbReference type="Proteomes" id="UP000092247"/>
    </source>
</evidence>
<name>A0A1B8HDD7_9GAMM</name>
<dbReference type="InterPro" id="IPR011231">
    <property type="entry name" value="Phage_VT1-Sakai_H0018"/>
</dbReference>
<gene>
    <name evidence="1" type="ORF">AYY17_19475</name>
</gene>
<dbReference type="PIRSF" id="PIRSF030771">
    <property type="entry name" value="UCP030771"/>
    <property type="match status" value="1"/>
</dbReference>
<proteinExistence type="predicted"/>